<comment type="subcellular location">
    <subcellularLocation>
        <location evidence="1">Membrane</location>
        <topology evidence="1">Multi-pass membrane protein</topology>
    </subcellularLocation>
</comment>
<comment type="caution">
    <text evidence="12">The sequence shown here is derived from an EMBL/GenBank/DDBJ whole genome shotgun (WGS) entry which is preliminary data.</text>
</comment>
<evidence type="ECO:0000256" key="4">
    <source>
        <dbReference type="ARBA" id="ARBA00022989"/>
    </source>
</evidence>
<feature type="transmembrane region" description="Helical" evidence="10">
    <location>
        <begin position="301"/>
        <end position="320"/>
    </location>
</feature>
<dbReference type="InParanoid" id="A0A2J7QXQ1"/>
<feature type="transmembrane region" description="Helical" evidence="10">
    <location>
        <begin position="114"/>
        <end position="131"/>
    </location>
</feature>
<dbReference type="GO" id="GO:0004983">
    <property type="term" value="F:neuropeptide Y receptor activity"/>
    <property type="evidence" value="ECO:0007669"/>
    <property type="project" value="InterPro"/>
</dbReference>
<dbReference type="OrthoDB" id="2132067at2759"/>
<feature type="transmembrane region" description="Helical" evidence="10">
    <location>
        <begin position="259"/>
        <end position="281"/>
    </location>
</feature>
<evidence type="ECO:0000256" key="1">
    <source>
        <dbReference type="ARBA" id="ARBA00004141"/>
    </source>
</evidence>
<evidence type="ECO:0000256" key="6">
    <source>
        <dbReference type="ARBA" id="ARBA00023136"/>
    </source>
</evidence>
<dbReference type="PANTHER" id="PTHR45695:SF15">
    <property type="entry name" value="OPSIN RH2"/>
    <property type="match status" value="1"/>
</dbReference>
<evidence type="ECO:0000256" key="8">
    <source>
        <dbReference type="ARBA" id="ARBA00023224"/>
    </source>
</evidence>
<evidence type="ECO:0000256" key="10">
    <source>
        <dbReference type="SAM" id="Phobius"/>
    </source>
</evidence>
<sequence length="363" mass="41506">MTEAIRVPDFRTKGTDCAEWAMLKPCCIVLLEPRFGGFLISQVSEEVIEYRVAKLFSYTWSMGFFLCKGVHYLQNVSAICSVLTLTAMSIERYYAIVHPMKAKYMCTISQARKIILGIWVASFLLAVPNLVSQEHILVGIKYKAYYCVQTMDKPSLWRFHEVYMLLLILVIPTCIMIVAYGSISWEIWHVMQRRYDMTSGQALNPVGGRGGVESFPLRYSKRFQRGMGSNVGSFRESIRKANAIRTEEENNTVKQVIKMLVAVVALFVLCWAPLLILNVLYAYGVVSKYSNDVEIKNVQSGFTVMAYSNSCINPLVYGFMSKNFRESFYKALCRCCYRGGRVPKRHFSLSQTRTTSVRYVDSR</sequence>
<dbReference type="SUPFAM" id="SSF81321">
    <property type="entry name" value="Family A G protein-coupled receptor-like"/>
    <property type="match status" value="1"/>
</dbReference>
<reference evidence="12 13" key="1">
    <citation type="submission" date="2017-12" db="EMBL/GenBank/DDBJ databases">
        <title>Hemimetabolous genomes reveal molecular basis of termite eusociality.</title>
        <authorList>
            <person name="Harrison M.C."/>
            <person name="Jongepier E."/>
            <person name="Robertson H.M."/>
            <person name="Arning N."/>
            <person name="Bitard-Feildel T."/>
            <person name="Chao H."/>
            <person name="Childers C.P."/>
            <person name="Dinh H."/>
            <person name="Doddapaneni H."/>
            <person name="Dugan S."/>
            <person name="Gowin J."/>
            <person name="Greiner C."/>
            <person name="Han Y."/>
            <person name="Hu H."/>
            <person name="Hughes D.S.T."/>
            <person name="Huylmans A.-K."/>
            <person name="Kemena C."/>
            <person name="Kremer L.P.M."/>
            <person name="Lee S.L."/>
            <person name="Lopez-Ezquerra A."/>
            <person name="Mallet L."/>
            <person name="Monroy-Kuhn J.M."/>
            <person name="Moser A."/>
            <person name="Murali S.C."/>
            <person name="Muzny D.M."/>
            <person name="Otani S."/>
            <person name="Piulachs M.-D."/>
            <person name="Poelchau M."/>
            <person name="Qu J."/>
            <person name="Schaub F."/>
            <person name="Wada-Katsumata A."/>
            <person name="Worley K.C."/>
            <person name="Xie Q."/>
            <person name="Ylla G."/>
            <person name="Poulsen M."/>
            <person name="Gibbs R.A."/>
            <person name="Schal C."/>
            <person name="Richards S."/>
            <person name="Belles X."/>
            <person name="Korb J."/>
            <person name="Bornberg-Bauer E."/>
        </authorList>
    </citation>
    <scope>NUCLEOTIDE SEQUENCE [LARGE SCALE GENOMIC DNA]</scope>
    <source>
        <tissue evidence="12">Whole body</tissue>
    </source>
</reference>
<evidence type="ECO:0000259" key="11">
    <source>
        <dbReference type="PROSITE" id="PS50262"/>
    </source>
</evidence>
<dbReference type="Gene3D" id="1.20.1070.10">
    <property type="entry name" value="Rhodopsin 7-helix transmembrane proteins"/>
    <property type="match status" value="1"/>
</dbReference>
<dbReference type="Pfam" id="PF00001">
    <property type="entry name" value="7tm_1"/>
    <property type="match status" value="1"/>
</dbReference>
<keyword evidence="4 10" id="KW-1133">Transmembrane helix</keyword>
<keyword evidence="3 9" id="KW-0812">Transmembrane</keyword>
<dbReference type="InterPro" id="IPR000611">
    <property type="entry name" value="NPY_rcpt"/>
</dbReference>
<accession>A0A2J7QXQ1</accession>
<evidence type="ECO:0000313" key="13">
    <source>
        <dbReference type="Proteomes" id="UP000235965"/>
    </source>
</evidence>
<gene>
    <name evidence="12" type="ORF">B7P43_G06325</name>
</gene>
<keyword evidence="13" id="KW-1185">Reference proteome</keyword>
<evidence type="ECO:0000256" key="7">
    <source>
        <dbReference type="ARBA" id="ARBA00023170"/>
    </source>
</evidence>
<feature type="transmembrane region" description="Helical" evidence="10">
    <location>
        <begin position="72"/>
        <end position="94"/>
    </location>
</feature>
<dbReference type="PROSITE" id="PS00237">
    <property type="entry name" value="G_PROTEIN_RECEP_F1_1"/>
    <property type="match status" value="1"/>
</dbReference>
<evidence type="ECO:0000313" key="12">
    <source>
        <dbReference type="EMBL" id="PNF33344.1"/>
    </source>
</evidence>
<dbReference type="GO" id="GO:0005886">
    <property type="term" value="C:plasma membrane"/>
    <property type="evidence" value="ECO:0007669"/>
    <property type="project" value="TreeGrafter"/>
</dbReference>
<dbReference type="STRING" id="105785.A0A2J7QXQ1"/>
<comment type="similarity">
    <text evidence="2 9">Belongs to the G-protein coupled receptor 1 family.</text>
</comment>
<organism evidence="12 13">
    <name type="scientific">Cryptotermes secundus</name>
    <dbReference type="NCBI Taxonomy" id="105785"/>
    <lineage>
        <taxon>Eukaryota</taxon>
        <taxon>Metazoa</taxon>
        <taxon>Ecdysozoa</taxon>
        <taxon>Arthropoda</taxon>
        <taxon>Hexapoda</taxon>
        <taxon>Insecta</taxon>
        <taxon>Pterygota</taxon>
        <taxon>Neoptera</taxon>
        <taxon>Polyneoptera</taxon>
        <taxon>Dictyoptera</taxon>
        <taxon>Blattodea</taxon>
        <taxon>Blattoidea</taxon>
        <taxon>Termitoidae</taxon>
        <taxon>Kalotermitidae</taxon>
        <taxon>Cryptotermitinae</taxon>
        <taxon>Cryptotermes</taxon>
    </lineage>
</organism>
<dbReference type="PANTHER" id="PTHR45695">
    <property type="entry name" value="LEUCOKININ RECEPTOR-RELATED"/>
    <property type="match status" value="1"/>
</dbReference>
<dbReference type="Proteomes" id="UP000235965">
    <property type="component" value="Unassembled WGS sequence"/>
</dbReference>
<dbReference type="EMBL" id="NEVH01009375">
    <property type="protein sequence ID" value="PNF33344.1"/>
    <property type="molecule type" value="Genomic_DNA"/>
</dbReference>
<feature type="transmembrane region" description="Helical" evidence="10">
    <location>
        <begin position="162"/>
        <end position="183"/>
    </location>
</feature>
<dbReference type="PROSITE" id="PS50262">
    <property type="entry name" value="G_PROTEIN_RECEP_F1_2"/>
    <property type="match status" value="1"/>
</dbReference>
<evidence type="ECO:0000256" key="9">
    <source>
        <dbReference type="RuleBase" id="RU000688"/>
    </source>
</evidence>
<keyword evidence="7 9" id="KW-0675">Receptor</keyword>
<dbReference type="InterPro" id="IPR017452">
    <property type="entry name" value="GPCR_Rhodpsn_7TM"/>
</dbReference>
<feature type="domain" description="G-protein coupled receptors family 1 profile" evidence="11">
    <location>
        <begin position="60"/>
        <end position="317"/>
    </location>
</feature>
<keyword evidence="8 9" id="KW-0807">Transducer</keyword>
<dbReference type="PRINTS" id="PR00237">
    <property type="entry name" value="GPCRRHODOPSN"/>
</dbReference>
<proteinExistence type="inferred from homology"/>
<evidence type="ECO:0000256" key="5">
    <source>
        <dbReference type="ARBA" id="ARBA00023040"/>
    </source>
</evidence>
<dbReference type="PRINTS" id="PR01012">
    <property type="entry name" value="NRPEPTIDEYR"/>
</dbReference>
<protein>
    <recommendedName>
        <fullName evidence="11">G-protein coupled receptors family 1 profile domain-containing protein</fullName>
    </recommendedName>
</protein>
<evidence type="ECO:0000256" key="2">
    <source>
        <dbReference type="ARBA" id="ARBA00010663"/>
    </source>
</evidence>
<name>A0A2J7QXQ1_9NEOP</name>
<dbReference type="AlphaFoldDB" id="A0A2J7QXQ1"/>
<dbReference type="InterPro" id="IPR000276">
    <property type="entry name" value="GPCR_Rhodpsn"/>
</dbReference>
<keyword evidence="5 9" id="KW-0297">G-protein coupled receptor</keyword>
<keyword evidence="6 10" id="KW-0472">Membrane</keyword>
<evidence type="ECO:0000256" key="3">
    <source>
        <dbReference type="ARBA" id="ARBA00022692"/>
    </source>
</evidence>